<proteinExistence type="predicted"/>
<dbReference type="OrthoDB" id="3660832at2759"/>
<reference evidence="1" key="1">
    <citation type="journal article" date="2020" name="Stud. Mycol.">
        <title>101 Dothideomycetes genomes: a test case for predicting lifestyles and emergence of pathogens.</title>
        <authorList>
            <person name="Haridas S."/>
            <person name="Albert R."/>
            <person name="Binder M."/>
            <person name="Bloem J."/>
            <person name="Labutti K."/>
            <person name="Salamov A."/>
            <person name="Andreopoulos B."/>
            <person name="Baker S."/>
            <person name="Barry K."/>
            <person name="Bills G."/>
            <person name="Bluhm B."/>
            <person name="Cannon C."/>
            <person name="Castanera R."/>
            <person name="Culley D."/>
            <person name="Daum C."/>
            <person name="Ezra D."/>
            <person name="Gonzalez J."/>
            <person name="Henrissat B."/>
            <person name="Kuo A."/>
            <person name="Liang C."/>
            <person name="Lipzen A."/>
            <person name="Lutzoni F."/>
            <person name="Magnuson J."/>
            <person name="Mondo S."/>
            <person name="Nolan M."/>
            <person name="Ohm R."/>
            <person name="Pangilinan J."/>
            <person name="Park H.-J."/>
            <person name="Ramirez L."/>
            <person name="Alfaro M."/>
            <person name="Sun H."/>
            <person name="Tritt A."/>
            <person name="Yoshinaga Y."/>
            <person name="Zwiers L.-H."/>
            <person name="Turgeon B."/>
            <person name="Goodwin S."/>
            <person name="Spatafora J."/>
            <person name="Crous P."/>
            <person name="Grigoriev I."/>
        </authorList>
    </citation>
    <scope>NUCLEOTIDE SEQUENCE</scope>
    <source>
        <strain evidence="1">CBS 119687</strain>
    </source>
</reference>
<accession>A0A6A6AAG2</accession>
<keyword evidence="2" id="KW-1185">Reference proteome</keyword>
<dbReference type="Proteomes" id="UP000799771">
    <property type="component" value="Unassembled WGS sequence"/>
</dbReference>
<organism evidence="1 2">
    <name type="scientific">Dothidotthia symphoricarpi CBS 119687</name>
    <dbReference type="NCBI Taxonomy" id="1392245"/>
    <lineage>
        <taxon>Eukaryota</taxon>
        <taxon>Fungi</taxon>
        <taxon>Dikarya</taxon>
        <taxon>Ascomycota</taxon>
        <taxon>Pezizomycotina</taxon>
        <taxon>Dothideomycetes</taxon>
        <taxon>Pleosporomycetidae</taxon>
        <taxon>Pleosporales</taxon>
        <taxon>Dothidotthiaceae</taxon>
        <taxon>Dothidotthia</taxon>
    </lineage>
</organism>
<dbReference type="RefSeq" id="XP_033522592.1">
    <property type="nucleotide sequence ID" value="XM_033670613.1"/>
</dbReference>
<gene>
    <name evidence="1" type="ORF">P153DRAFT_387160</name>
</gene>
<evidence type="ECO:0000313" key="1">
    <source>
        <dbReference type="EMBL" id="KAF2128203.1"/>
    </source>
</evidence>
<dbReference type="EMBL" id="ML977509">
    <property type="protein sequence ID" value="KAF2128203.1"/>
    <property type="molecule type" value="Genomic_DNA"/>
</dbReference>
<protein>
    <recommendedName>
        <fullName evidence="3">SprT-like domain-containing protein</fullName>
    </recommendedName>
</protein>
<evidence type="ECO:0008006" key="3">
    <source>
        <dbReference type="Google" id="ProtNLM"/>
    </source>
</evidence>
<sequence>MSSVEFAIGKPPCEHEEPETVEEFKNLVRRHHENTRGQHEEKKTAEEPCPNCSWVIIQKDDAINRFGNSVKVRRLLRLGGHQALALSDDVEQYLRSSKTKLTEDEIAACDEFRLLKSKAADGGLLGRLGAINAADVVKPEEMQYLIHLFLRIFFQIICPAKTRIRFCWESYTDRFGDFSLLPLYPRITLASVEYSLVPHGGGLSARTRSRLGTLLHEVVHAFVELYVCRTCEDIEQVSGHGRVWQRLSNWIEQTALRRIGVSLEIGGFDEIKVHWSEIEHWPTLEEVETEWGLE</sequence>
<evidence type="ECO:0000313" key="2">
    <source>
        <dbReference type="Proteomes" id="UP000799771"/>
    </source>
</evidence>
<dbReference type="AlphaFoldDB" id="A0A6A6AAG2"/>
<dbReference type="GeneID" id="54411045"/>
<name>A0A6A6AAG2_9PLEO</name>